<feature type="region of interest" description="Disordered" evidence="8">
    <location>
        <begin position="1"/>
        <end position="33"/>
    </location>
</feature>
<evidence type="ECO:0000256" key="7">
    <source>
        <dbReference type="ARBA" id="ARBA00029496"/>
    </source>
</evidence>
<dbReference type="InterPro" id="IPR018574">
    <property type="entry name" value="Structure-sp_endonuc_su_Slx4"/>
</dbReference>
<evidence type="ECO:0000256" key="8">
    <source>
        <dbReference type="SAM" id="MobiDB-lite"/>
    </source>
</evidence>
<evidence type="ECO:0000256" key="3">
    <source>
        <dbReference type="ARBA" id="ARBA00022763"/>
    </source>
</evidence>
<keyword evidence="10" id="KW-1185">Reference proteome</keyword>
<evidence type="ECO:0000256" key="5">
    <source>
        <dbReference type="ARBA" id="ARBA00023204"/>
    </source>
</evidence>
<comment type="subcellular location">
    <subcellularLocation>
        <location evidence="1">Nucleus</location>
    </subcellularLocation>
</comment>
<dbReference type="GO" id="GO:0006260">
    <property type="term" value="P:DNA replication"/>
    <property type="evidence" value="ECO:0007669"/>
    <property type="project" value="InterPro"/>
</dbReference>
<evidence type="ECO:0000256" key="2">
    <source>
        <dbReference type="ARBA" id="ARBA00006661"/>
    </source>
</evidence>
<dbReference type="GO" id="GO:0006281">
    <property type="term" value="P:DNA repair"/>
    <property type="evidence" value="ECO:0007669"/>
    <property type="project" value="UniProtKB-KW"/>
</dbReference>
<keyword evidence="3" id="KW-0227">DNA damage</keyword>
<dbReference type="GO" id="GO:0006310">
    <property type="term" value="P:DNA recombination"/>
    <property type="evidence" value="ECO:0007669"/>
    <property type="project" value="UniProtKB-KW"/>
</dbReference>
<name>A0A0M8N0N8_ESCWE</name>
<dbReference type="EMBL" id="LGSR01000022">
    <property type="protein sequence ID" value="KOS17530.1"/>
    <property type="molecule type" value="Genomic_DNA"/>
</dbReference>
<dbReference type="AlphaFoldDB" id="A0A0M8N0N8"/>
<comment type="similarity">
    <text evidence="2">Belongs to the SLX4 family.</text>
</comment>
<evidence type="ECO:0000313" key="9">
    <source>
        <dbReference type="EMBL" id="KOS17530.1"/>
    </source>
</evidence>
<comment type="caution">
    <text evidence="9">The sequence shown here is derived from an EMBL/GenBank/DDBJ whole genome shotgun (WGS) entry which is preliminary data.</text>
</comment>
<reference evidence="9 10" key="1">
    <citation type="submission" date="2015-07" db="EMBL/GenBank/DDBJ databases">
        <title>The genome of the fungus Escovopsis weberi, a specialized disease agent of ant agriculture.</title>
        <authorList>
            <person name="de Man T.J."/>
            <person name="Stajich J.E."/>
            <person name="Kubicek C.P."/>
            <person name="Chenthamara K."/>
            <person name="Atanasova L."/>
            <person name="Druzhinina I.S."/>
            <person name="Birnbaum S."/>
            <person name="Barribeau S.M."/>
            <person name="Teiling C."/>
            <person name="Suen G."/>
            <person name="Currie C."/>
            <person name="Gerardo N.M."/>
        </authorList>
    </citation>
    <scope>NUCLEOTIDE SEQUENCE [LARGE SCALE GENOMIC DNA]</scope>
</reference>
<keyword evidence="9" id="KW-0378">Hydrolase</keyword>
<keyword evidence="9" id="KW-0255">Endonuclease</keyword>
<evidence type="ECO:0000256" key="6">
    <source>
        <dbReference type="ARBA" id="ARBA00023242"/>
    </source>
</evidence>
<evidence type="ECO:0000256" key="4">
    <source>
        <dbReference type="ARBA" id="ARBA00023172"/>
    </source>
</evidence>
<keyword evidence="5" id="KW-0234">DNA repair</keyword>
<dbReference type="OrthoDB" id="5349119at2759"/>
<keyword evidence="9" id="KW-0540">Nuclease</keyword>
<dbReference type="STRING" id="150374.A0A0M8N0N8"/>
<gene>
    <name evidence="9" type="ORF">ESCO_002432</name>
</gene>
<keyword evidence="4" id="KW-0233">DNA recombination</keyword>
<dbReference type="Pfam" id="PF09494">
    <property type="entry name" value="Slx4"/>
    <property type="match status" value="1"/>
</dbReference>
<organism evidence="9 10">
    <name type="scientific">Escovopsis weberi</name>
    <dbReference type="NCBI Taxonomy" id="150374"/>
    <lineage>
        <taxon>Eukaryota</taxon>
        <taxon>Fungi</taxon>
        <taxon>Dikarya</taxon>
        <taxon>Ascomycota</taxon>
        <taxon>Pezizomycotina</taxon>
        <taxon>Sordariomycetes</taxon>
        <taxon>Hypocreomycetidae</taxon>
        <taxon>Hypocreales</taxon>
        <taxon>Hypocreaceae</taxon>
        <taxon>Escovopsis</taxon>
    </lineage>
</organism>
<proteinExistence type="inferred from homology"/>
<evidence type="ECO:0000313" key="10">
    <source>
        <dbReference type="Proteomes" id="UP000053831"/>
    </source>
</evidence>
<evidence type="ECO:0000256" key="1">
    <source>
        <dbReference type="ARBA" id="ARBA00004123"/>
    </source>
</evidence>
<sequence>MGGRSPREASFSPPLVDFSSAADEAGPGSGSQMASTFSYVTRAVRSAPRATDPAKPSWHEKMLLYDPIILEDLTAWLNGGELSRVGYDGEVSVADVKRWCESRSICCLKRENLRGQERKRY</sequence>
<dbReference type="GO" id="GO:0033557">
    <property type="term" value="C:Slx1-Slx4 complex"/>
    <property type="evidence" value="ECO:0007669"/>
    <property type="project" value="InterPro"/>
</dbReference>
<keyword evidence="6" id="KW-0539">Nucleus</keyword>
<dbReference type="GO" id="GO:0004519">
    <property type="term" value="F:endonuclease activity"/>
    <property type="evidence" value="ECO:0007669"/>
    <property type="project" value="UniProtKB-KW"/>
</dbReference>
<accession>A0A0M8N0N8</accession>
<dbReference type="Proteomes" id="UP000053831">
    <property type="component" value="Unassembled WGS sequence"/>
</dbReference>
<protein>
    <recommendedName>
        <fullName evidence="7">Structure-specific endonuclease subunit SLX4</fullName>
    </recommendedName>
</protein>